<evidence type="ECO:0000256" key="2">
    <source>
        <dbReference type="ARBA" id="ARBA00022729"/>
    </source>
</evidence>
<reference evidence="5 6" key="1">
    <citation type="submission" date="2018-06" db="EMBL/GenBank/DDBJ databases">
        <title>Comparative genomics reveals the genomic features of Rhizophagus irregularis, R. cerebriforme, R. diaphanum and Gigaspora rosea, and their symbiotic lifestyle signature.</title>
        <authorList>
            <person name="Morin E."/>
            <person name="San Clemente H."/>
            <person name="Chen E.C.H."/>
            <person name="De La Providencia I."/>
            <person name="Hainaut M."/>
            <person name="Kuo A."/>
            <person name="Kohler A."/>
            <person name="Murat C."/>
            <person name="Tang N."/>
            <person name="Roy S."/>
            <person name="Loubradou J."/>
            <person name="Henrissat B."/>
            <person name="Grigoriev I.V."/>
            <person name="Corradi N."/>
            <person name="Roux C."/>
            <person name="Martin F.M."/>
        </authorList>
    </citation>
    <scope>NUCLEOTIDE SEQUENCE [LARGE SCALE GENOMIC DNA]</scope>
    <source>
        <strain evidence="5 6">DAOM 194757</strain>
    </source>
</reference>
<proteinExistence type="predicted"/>
<dbReference type="AlphaFoldDB" id="A0A397VHA8"/>
<evidence type="ECO:0000313" key="5">
    <source>
        <dbReference type="EMBL" id="RIB21362.1"/>
    </source>
</evidence>
<dbReference type="SMART" id="SM00737">
    <property type="entry name" value="ML"/>
    <property type="match status" value="1"/>
</dbReference>
<dbReference type="SUPFAM" id="SSF81296">
    <property type="entry name" value="E set domains"/>
    <property type="match status" value="1"/>
</dbReference>
<dbReference type="Gene3D" id="2.70.220.10">
    <property type="entry name" value="Ganglioside GM2 activator"/>
    <property type="match status" value="1"/>
</dbReference>
<evidence type="ECO:0000256" key="3">
    <source>
        <dbReference type="SAM" id="SignalP"/>
    </source>
</evidence>
<gene>
    <name evidence="5" type="ORF">C2G38_2176843</name>
</gene>
<protein>
    <recommendedName>
        <fullName evidence="1">Phosphatidylglycerol/phosphatidylinositol transfer protein</fullName>
    </recommendedName>
</protein>
<evidence type="ECO:0000313" key="6">
    <source>
        <dbReference type="Proteomes" id="UP000266673"/>
    </source>
</evidence>
<dbReference type="OrthoDB" id="2333638at2759"/>
<name>A0A397VHA8_9GLOM</name>
<evidence type="ECO:0000259" key="4">
    <source>
        <dbReference type="SMART" id="SM00737"/>
    </source>
</evidence>
<feature type="chain" id="PRO_5017276834" description="Phosphatidylglycerol/phosphatidylinositol transfer protein" evidence="3">
    <location>
        <begin position="20"/>
        <end position="157"/>
    </location>
</feature>
<dbReference type="InterPro" id="IPR003172">
    <property type="entry name" value="ML_dom"/>
</dbReference>
<dbReference type="Pfam" id="PF02221">
    <property type="entry name" value="E1_DerP2_DerF2"/>
    <property type="match status" value="1"/>
</dbReference>
<dbReference type="Proteomes" id="UP000266673">
    <property type="component" value="Unassembled WGS sequence"/>
</dbReference>
<accession>A0A397VHA8</accession>
<keyword evidence="6" id="KW-1185">Reference proteome</keyword>
<keyword evidence="2 3" id="KW-0732">Signal</keyword>
<comment type="caution">
    <text evidence="5">The sequence shown here is derived from an EMBL/GenBank/DDBJ whole genome shotgun (WGS) entry which is preliminary data.</text>
</comment>
<evidence type="ECO:0000256" key="1">
    <source>
        <dbReference type="ARBA" id="ARBA00016056"/>
    </source>
</evidence>
<dbReference type="EMBL" id="QKWP01000365">
    <property type="protein sequence ID" value="RIB21362.1"/>
    <property type="molecule type" value="Genomic_DNA"/>
</dbReference>
<dbReference type="InterPro" id="IPR036846">
    <property type="entry name" value="GM2-AP_sf"/>
</dbReference>
<organism evidence="5 6">
    <name type="scientific">Gigaspora rosea</name>
    <dbReference type="NCBI Taxonomy" id="44941"/>
    <lineage>
        <taxon>Eukaryota</taxon>
        <taxon>Fungi</taxon>
        <taxon>Fungi incertae sedis</taxon>
        <taxon>Mucoromycota</taxon>
        <taxon>Glomeromycotina</taxon>
        <taxon>Glomeromycetes</taxon>
        <taxon>Diversisporales</taxon>
        <taxon>Gigasporaceae</taxon>
        <taxon>Gigaspora</taxon>
    </lineage>
</organism>
<feature type="domain" description="MD-2-related lipid-recognition" evidence="4">
    <location>
        <begin position="25"/>
        <end position="152"/>
    </location>
</feature>
<feature type="signal peptide" evidence="3">
    <location>
        <begin position="1"/>
        <end position="19"/>
    </location>
</feature>
<dbReference type="InterPro" id="IPR014756">
    <property type="entry name" value="Ig_E-set"/>
</dbReference>
<sequence>MYKFFAIIIFLTLITFTTSFPLSGFTQCAGTFPNEVTSFSFSPNPIIAGQNVTYTVSIDNTETVQNGATFNITTYKQQQLMFNVVSDYCKDLVEASGYGCPLEPGNYTFVFSAYMMTTPYDPKNTTIEFNSRAEIANPGDPKTILTCIERKYSVYYP</sequence>